<dbReference type="InterPro" id="IPR013766">
    <property type="entry name" value="Thioredoxin_domain"/>
</dbReference>
<dbReference type="InterPro" id="IPR001853">
    <property type="entry name" value="DSBA-like_thioredoxin_dom"/>
</dbReference>
<dbReference type="RefSeq" id="WP_146285751.1">
    <property type="nucleotide sequence ID" value="NZ_BMLP01000001.1"/>
</dbReference>
<comment type="caution">
    <text evidence="3">The sequence shown here is derived from an EMBL/GenBank/DDBJ whole genome shotgun (WGS) entry which is preliminary data.</text>
</comment>
<evidence type="ECO:0000256" key="1">
    <source>
        <dbReference type="SAM" id="SignalP"/>
    </source>
</evidence>
<dbReference type="AlphaFoldDB" id="A0A917YHC0"/>
<feature type="domain" description="Thioredoxin" evidence="2">
    <location>
        <begin position="13"/>
        <end position="248"/>
    </location>
</feature>
<feature type="chain" id="PRO_5037226148" evidence="1">
    <location>
        <begin position="22"/>
        <end position="250"/>
    </location>
</feature>
<dbReference type="InterPro" id="IPR051470">
    <property type="entry name" value="Thiol:disulfide_interchange"/>
</dbReference>
<name>A0A917YHC0_9RHOB</name>
<evidence type="ECO:0000313" key="3">
    <source>
        <dbReference type="EMBL" id="GGO25212.1"/>
    </source>
</evidence>
<keyword evidence="4" id="KW-1185">Reference proteome</keyword>
<dbReference type="Proteomes" id="UP000598196">
    <property type="component" value="Unassembled WGS sequence"/>
</dbReference>
<organism evidence="3 4">
    <name type="scientific">Gemmobacter aquaticus</name>
    <dbReference type="NCBI Taxonomy" id="490185"/>
    <lineage>
        <taxon>Bacteria</taxon>
        <taxon>Pseudomonadati</taxon>
        <taxon>Pseudomonadota</taxon>
        <taxon>Alphaproteobacteria</taxon>
        <taxon>Rhodobacterales</taxon>
        <taxon>Paracoccaceae</taxon>
        <taxon>Gemmobacter</taxon>
    </lineage>
</organism>
<dbReference type="InterPro" id="IPR036249">
    <property type="entry name" value="Thioredoxin-like_sf"/>
</dbReference>
<dbReference type="SUPFAM" id="SSF52833">
    <property type="entry name" value="Thioredoxin-like"/>
    <property type="match status" value="1"/>
</dbReference>
<dbReference type="OrthoDB" id="9780147at2"/>
<proteinExistence type="predicted"/>
<evidence type="ECO:0000313" key="4">
    <source>
        <dbReference type="Proteomes" id="UP000598196"/>
    </source>
</evidence>
<gene>
    <name evidence="3" type="ORF">GCM10010991_04630</name>
</gene>
<dbReference type="PROSITE" id="PS51352">
    <property type="entry name" value="THIOREDOXIN_2"/>
    <property type="match status" value="1"/>
</dbReference>
<dbReference type="PANTHER" id="PTHR35272">
    <property type="entry name" value="THIOL:DISULFIDE INTERCHANGE PROTEIN DSBC-RELATED"/>
    <property type="match status" value="1"/>
</dbReference>
<feature type="signal peptide" evidence="1">
    <location>
        <begin position="1"/>
        <end position="21"/>
    </location>
</feature>
<dbReference type="Pfam" id="PF01323">
    <property type="entry name" value="DSBA"/>
    <property type="match status" value="1"/>
</dbReference>
<reference evidence="3 4" key="1">
    <citation type="journal article" date="2014" name="Int. J. Syst. Evol. Microbiol.">
        <title>Complete genome sequence of Corynebacterium casei LMG S-19264T (=DSM 44701T), isolated from a smear-ripened cheese.</title>
        <authorList>
            <consortium name="US DOE Joint Genome Institute (JGI-PGF)"/>
            <person name="Walter F."/>
            <person name="Albersmeier A."/>
            <person name="Kalinowski J."/>
            <person name="Ruckert C."/>
        </authorList>
    </citation>
    <scope>NUCLEOTIDE SEQUENCE [LARGE SCALE GENOMIC DNA]</scope>
    <source>
        <strain evidence="3 4">CGMCC 1.7029</strain>
    </source>
</reference>
<dbReference type="EMBL" id="BMLP01000001">
    <property type="protein sequence ID" value="GGO25212.1"/>
    <property type="molecule type" value="Genomic_DNA"/>
</dbReference>
<protein>
    <submittedName>
        <fullName evidence="3">DSBA oxidoreductase</fullName>
    </submittedName>
</protein>
<accession>A0A917YHC0</accession>
<dbReference type="Pfam" id="PF18312">
    <property type="entry name" value="ScsC_N"/>
    <property type="match status" value="1"/>
</dbReference>
<dbReference type="InterPro" id="IPR041205">
    <property type="entry name" value="ScsC_N"/>
</dbReference>
<keyword evidence="1" id="KW-0732">Signal</keyword>
<dbReference type="CDD" id="cd03023">
    <property type="entry name" value="DsbA_Com1_like"/>
    <property type="match status" value="1"/>
</dbReference>
<sequence>MTRHLIAASALALSLGLPAQAFDLSKLTEAERTALRDEVRSYLLDNPEVIMEAIEVLEARQQQAAAENDGDLIKANATAIFEDSNSWVGGNPEGDITVVEFLDYRCGYCRKAYGEVEELVKSDGNIRFVVKEFPILGEESLLASKFAIATRLVAGDEAYKQVHDALYNLRGDVTADSLGALAKKLGLDAASITAKMDAPEVEQIIAANHELGTAMQINGTPSFVIDGTMLRGYVPLDGMRQIVAAERAKG</sequence>
<dbReference type="GO" id="GO:0016491">
    <property type="term" value="F:oxidoreductase activity"/>
    <property type="evidence" value="ECO:0007669"/>
    <property type="project" value="InterPro"/>
</dbReference>
<dbReference type="Gene3D" id="3.40.30.10">
    <property type="entry name" value="Glutaredoxin"/>
    <property type="match status" value="1"/>
</dbReference>
<evidence type="ECO:0000259" key="2">
    <source>
        <dbReference type="PROSITE" id="PS51352"/>
    </source>
</evidence>
<dbReference type="PANTHER" id="PTHR35272:SF3">
    <property type="entry name" value="THIOL:DISULFIDE INTERCHANGE PROTEIN DSBC"/>
    <property type="match status" value="1"/>
</dbReference>